<dbReference type="PROSITE" id="PS51085">
    <property type="entry name" value="2FE2S_FER_2"/>
    <property type="match status" value="1"/>
</dbReference>
<sequence length="380" mass="40120">MAQAHLWQAVNKSGRYAAFATIHTLLAFITRLNTGVAGPILEDATASLLLPSGDSFAALATVLALLRLVARLSAGITGAVLEDAIATDLGEAVKTGAAILTVFTGDAVDVTSAVLFGPGAFQGLRNASSVGGIAITLGRTLEDPGMCERRGGKEGQGGFENGPGDPRHAAASLNADLSVLERRATPDALMVIPRPCPMPQDAARNSAGNDIYFSALQEFLTYVNIGGIDIEAYLNGIVSNSTTLPRISIAISDIAIGLLRILVSQSVLIRLKSHNSIQIFHQSLNMSYKVTIKTPNEDYTFNCGSDEYILDVAESNGIKLPYFCRAGVYSSCAGKLVSGTIQQDDQDFLDSDQVEAGYVLLCIAYPTSDCIIKANAEDEL</sequence>
<comment type="caution">
    <text evidence="11">The sequence shown here is derived from an EMBL/GenBank/DDBJ whole genome shotgun (WGS) entry which is preliminary data.</text>
</comment>
<evidence type="ECO:0000313" key="12">
    <source>
        <dbReference type="Proteomes" id="UP000746612"/>
    </source>
</evidence>
<evidence type="ECO:0000256" key="8">
    <source>
        <dbReference type="RuleBase" id="RU364001"/>
    </source>
</evidence>
<dbReference type="Pfam" id="PF00111">
    <property type="entry name" value="Fer2"/>
    <property type="match status" value="1"/>
</dbReference>
<comment type="function">
    <text evidence="8">Ferredoxins are iron-sulfur proteins that transfer electrons in a wide variety of metabolic reactions.</text>
</comment>
<evidence type="ECO:0000259" key="10">
    <source>
        <dbReference type="PROSITE" id="PS51085"/>
    </source>
</evidence>
<dbReference type="EMBL" id="CAJPIJ010000056">
    <property type="protein sequence ID" value="CAG1964652.1"/>
    <property type="molecule type" value="Genomic_DNA"/>
</dbReference>
<dbReference type="CDD" id="cd00207">
    <property type="entry name" value="fer2"/>
    <property type="match status" value="1"/>
</dbReference>
<accession>A0A9N8NBH5</accession>
<dbReference type="InterPro" id="IPR036010">
    <property type="entry name" value="2Fe-2S_ferredoxin-like_sf"/>
</dbReference>
<protein>
    <recommendedName>
        <fullName evidence="8">Ferredoxin</fullName>
    </recommendedName>
</protein>
<dbReference type="GO" id="GO:0009055">
    <property type="term" value="F:electron transfer activity"/>
    <property type="evidence" value="ECO:0007669"/>
    <property type="project" value="InterPro"/>
</dbReference>
<proteinExistence type="inferred from homology"/>
<keyword evidence="4 8" id="KW-0479">Metal-binding</keyword>
<organism evidence="11 12">
    <name type="scientific">Gibberella zeae</name>
    <name type="common">Wheat head blight fungus</name>
    <name type="synonym">Fusarium graminearum</name>
    <dbReference type="NCBI Taxonomy" id="5518"/>
    <lineage>
        <taxon>Eukaryota</taxon>
        <taxon>Fungi</taxon>
        <taxon>Dikarya</taxon>
        <taxon>Ascomycota</taxon>
        <taxon>Pezizomycotina</taxon>
        <taxon>Sordariomycetes</taxon>
        <taxon>Hypocreomycetidae</taxon>
        <taxon>Hypocreales</taxon>
        <taxon>Nectriaceae</taxon>
        <taxon>Fusarium</taxon>
    </lineage>
</organism>
<dbReference type="GO" id="GO:0046872">
    <property type="term" value="F:metal ion binding"/>
    <property type="evidence" value="ECO:0007669"/>
    <property type="project" value="UniProtKB-KW"/>
</dbReference>
<comment type="cofactor">
    <cofactor evidence="8">
        <name>[2Fe-2S] cluster</name>
        <dbReference type="ChEBI" id="CHEBI:190135"/>
    </cofactor>
    <text evidence="8">Binds 1 [2Fe-2S] cluster.</text>
</comment>
<keyword evidence="8" id="KW-0150">Chloroplast</keyword>
<dbReference type="Gene3D" id="3.10.20.30">
    <property type="match status" value="1"/>
</dbReference>
<dbReference type="GO" id="GO:0051537">
    <property type="term" value="F:2 iron, 2 sulfur cluster binding"/>
    <property type="evidence" value="ECO:0007669"/>
    <property type="project" value="UniProtKB-KW"/>
</dbReference>
<comment type="subcellular location">
    <subcellularLocation>
        <location evidence="8">Plastid</location>
        <location evidence="8">Chloroplast</location>
    </subcellularLocation>
</comment>
<evidence type="ECO:0000256" key="9">
    <source>
        <dbReference type="SAM" id="MobiDB-lite"/>
    </source>
</evidence>
<name>A0A9N8NBH5_GIBZA</name>
<keyword evidence="7 8" id="KW-0411">Iron-sulfur</keyword>
<feature type="domain" description="2Fe-2S ferredoxin-type" evidence="10">
    <location>
        <begin position="288"/>
        <end position="378"/>
    </location>
</feature>
<feature type="region of interest" description="Disordered" evidence="9">
    <location>
        <begin position="145"/>
        <end position="166"/>
    </location>
</feature>
<evidence type="ECO:0000256" key="1">
    <source>
        <dbReference type="ARBA" id="ARBA00007874"/>
    </source>
</evidence>
<keyword evidence="3 8" id="KW-0001">2Fe-2S</keyword>
<evidence type="ECO:0000256" key="7">
    <source>
        <dbReference type="ARBA" id="ARBA00023014"/>
    </source>
</evidence>
<evidence type="ECO:0000256" key="3">
    <source>
        <dbReference type="ARBA" id="ARBA00022714"/>
    </source>
</evidence>
<evidence type="ECO:0000256" key="6">
    <source>
        <dbReference type="ARBA" id="ARBA00023004"/>
    </source>
</evidence>
<dbReference type="Proteomes" id="UP000746612">
    <property type="component" value="Unassembled WGS sequence"/>
</dbReference>
<evidence type="ECO:0000256" key="4">
    <source>
        <dbReference type="ARBA" id="ARBA00022723"/>
    </source>
</evidence>
<dbReference type="SUPFAM" id="SSF54292">
    <property type="entry name" value="2Fe-2S ferredoxin-like"/>
    <property type="match status" value="1"/>
</dbReference>
<keyword evidence="2 8" id="KW-0813">Transport</keyword>
<reference evidence="11" key="1">
    <citation type="submission" date="2021-03" db="EMBL/GenBank/DDBJ databases">
        <authorList>
            <person name="Alouane T."/>
            <person name="Langin T."/>
            <person name="Bonhomme L."/>
        </authorList>
    </citation>
    <scope>NUCLEOTIDE SEQUENCE</scope>
    <source>
        <strain evidence="11">MDC_Fg202</strain>
    </source>
</reference>
<keyword evidence="8" id="KW-0934">Plastid</keyword>
<gene>
    <name evidence="11" type="ORF">MDCFG202_LOCUS24568</name>
</gene>
<dbReference type="GO" id="GO:0022900">
    <property type="term" value="P:electron transport chain"/>
    <property type="evidence" value="ECO:0007669"/>
    <property type="project" value="InterPro"/>
</dbReference>
<dbReference type="InterPro" id="IPR012675">
    <property type="entry name" value="Beta-grasp_dom_sf"/>
</dbReference>
<dbReference type="InterPro" id="IPR010241">
    <property type="entry name" value="Fd_pln"/>
</dbReference>
<dbReference type="PANTHER" id="PTHR43112">
    <property type="entry name" value="FERREDOXIN"/>
    <property type="match status" value="1"/>
</dbReference>
<evidence type="ECO:0000313" key="11">
    <source>
        <dbReference type="EMBL" id="CAG1964652.1"/>
    </source>
</evidence>
<evidence type="ECO:0000256" key="5">
    <source>
        <dbReference type="ARBA" id="ARBA00022982"/>
    </source>
</evidence>
<dbReference type="InterPro" id="IPR001041">
    <property type="entry name" value="2Fe-2S_ferredoxin-type"/>
</dbReference>
<keyword evidence="5 8" id="KW-0249">Electron transport</keyword>
<keyword evidence="6 8" id="KW-0408">Iron</keyword>
<comment type="similarity">
    <text evidence="1 8">Belongs to the 2Fe2S plant-type ferredoxin family.</text>
</comment>
<dbReference type="PANTHER" id="PTHR43112:SF3">
    <property type="entry name" value="FERREDOXIN-2, CHLOROPLASTIC"/>
    <property type="match status" value="1"/>
</dbReference>
<evidence type="ECO:0000256" key="2">
    <source>
        <dbReference type="ARBA" id="ARBA00022448"/>
    </source>
</evidence>
<dbReference type="AlphaFoldDB" id="A0A9N8NBH5"/>
<dbReference type="NCBIfam" id="TIGR02008">
    <property type="entry name" value="fdx_plant"/>
    <property type="match status" value="1"/>
</dbReference>